<dbReference type="GO" id="GO:0016746">
    <property type="term" value="F:acyltransferase activity"/>
    <property type="evidence" value="ECO:0007669"/>
    <property type="project" value="UniProtKB-KW"/>
</dbReference>
<dbReference type="EC" id="2.3.-.-" evidence="4"/>
<dbReference type="EMBL" id="JBHTJM010000008">
    <property type="protein sequence ID" value="MFD0964116.1"/>
    <property type="molecule type" value="Genomic_DNA"/>
</dbReference>
<dbReference type="InterPro" id="IPR000182">
    <property type="entry name" value="GNAT_dom"/>
</dbReference>
<accession>A0ABW3I2N9</accession>
<reference evidence="5" key="1">
    <citation type="journal article" date="2019" name="Int. J. Syst. Evol. Microbiol.">
        <title>The Global Catalogue of Microorganisms (GCM) 10K type strain sequencing project: providing services to taxonomists for standard genome sequencing and annotation.</title>
        <authorList>
            <consortium name="The Broad Institute Genomics Platform"/>
            <consortium name="The Broad Institute Genome Sequencing Center for Infectious Disease"/>
            <person name="Wu L."/>
            <person name="Ma J."/>
        </authorList>
    </citation>
    <scope>NUCLEOTIDE SEQUENCE [LARGE SCALE GENOMIC DNA]</scope>
    <source>
        <strain evidence="5">CCUG 62114</strain>
    </source>
</reference>
<evidence type="ECO:0000313" key="5">
    <source>
        <dbReference type="Proteomes" id="UP001596997"/>
    </source>
</evidence>
<proteinExistence type="predicted"/>
<dbReference type="InterPro" id="IPR016181">
    <property type="entry name" value="Acyl_CoA_acyltransferase"/>
</dbReference>
<dbReference type="PANTHER" id="PTHR43072">
    <property type="entry name" value="N-ACETYLTRANSFERASE"/>
    <property type="match status" value="1"/>
</dbReference>
<evidence type="ECO:0000256" key="1">
    <source>
        <dbReference type="ARBA" id="ARBA00022679"/>
    </source>
</evidence>
<protein>
    <submittedName>
        <fullName evidence="4">GNAT family N-acetyltransferase</fullName>
        <ecNumber evidence="4">2.3.-.-</ecNumber>
    </submittedName>
</protein>
<dbReference type="PANTHER" id="PTHR43072:SF23">
    <property type="entry name" value="UPF0039 PROTEIN C11D3.02C"/>
    <property type="match status" value="1"/>
</dbReference>
<gene>
    <name evidence="4" type="ORF">ACFQ1O_08885</name>
</gene>
<organism evidence="4 5">
    <name type="scientific">Pseudofulvibacter geojedonensis</name>
    <dbReference type="NCBI Taxonomy" id="1123758"/>
    <lineage>
        <taxon>Bacteria</taxon>
        <taxon>Pseudomonadati</taxon>
        <taxon>Bacteroidota</taxon>
        <taxon>Flavobacteriia</taxon>
        <taxon>Flavobacteriales</taxon>
        <taxon>Flavobacteriaceae</taxon>
        <taxon>Pseudofulvibacter</taxon>
    </lineage>
</organism>
<keyword evidence="1 4" id="KW-0808">Transferase</keyword>
<evidence type="ECO:0000313" key="4">
    <source>
        <dbReference type="EMBL" id="MFD0964116.1"/>
    </source>
</evidence>
<sequence length="162" mass="18849">MIRKATLNDVKVITNIYNYYVENEMPTFEENPVTTDFFKEKISTSSDRFPWLVYELNSSVIGYAYASPWKPRSGYRFTAEISIYLQHNNTEKGIGSLLYKELIKQLKEKGFNSIIGGITLPNPPCVRLHEKFGFEKVAQFKQIGTKFNKWADVGYWQLLLNE</sequence>
<feature type="domain" description="N-acetyltransferase" evidence="3">
    <location>
        <begin position="1"/>
        <end position="161"/>
    </location>
</feature>
<dbReference type="Gene3D" id="3.40.630.30">
    <property type="match status" value="1"/>
</dbReference>
<evidence type="ECO:0000256" key="2">
    <source>
        <dbReference type="ARBA" id="ARBA00023315"/>
    </source>
</evidence>
<keyword evidence="2 4" id="KW-0012">Acyltransferase</keyword>
<name>A0ABW3I2N9_9FLAO</name>
<dbReference type="RefSeq" id="WP_377715519.1">
    <property type="nucleotide sequence ID" value="NZ_JBHTJM010000008.1"/>
</dbReference>
<dbReference type="Proteomes" id="UP001596997">
    <property type="component" value="Unassembled WGS sequence"/>
</dbReference>
<evidence type="ECO:0000259" key="3">
    <source>
        <dbReference type="PROSITE" id="PS51186"/>
    </source>
</evidence>
<dbReference type="PROSITE" id="PS51186">
    <property type="entry name" value="GNAT"/>
    <property type="match status" value="1"/>
</dbReference>
<dbReference type="Pfam" id="PF13420">
    <property type="entry name" value="Acetyltransf_4"/>
    <property type="match status" value="1"/>
</dbReference>
<comment type="caution">
    <text evidence="4">The sequence shown here is derived from an EMBL/GenBank/DDBJ whole genome shotgun (WGS) entry which is preliminary data.</text>
</comment>
<keyword evidence="5" id="KW-1185">Reference proteome</keyword>
<dbReference type="SUPFAM" id="SSF55729">
    <property type="entry name" value="Acyl-CoA N-acyltransferases (Nat)"/>
    <property type="match status" value="1"/>
</dbReference>